<comment type="similarity">
    <text evidence="8">Belongs to the auxin efflux carrier (TC 2.A.69.2) family.</text>
</comment>
<evidence type="ECO:0008006" key="12">
    <source>
        <dbReference type="Google" id="ProtNLM"/>
    </source>
</evidence>
<evidence type="ECO:0000256" key="1">
    <source>
        <dbReference type="ARBA" id="ARBA00004141"/>
    </source>
</evidence>
<keyword evidence="3" id="KW-0813">Transport</keyword>
<dbReference type="InterPro" id="IPR004776">
    <property type="entry name" value="Mem_transp_PIN-like"/>
</dbReference>
<dbReference type="GO" id="GO:0016020">
    <property type="term" value="C:membrane"/>
    <property type="evidence" value="ECO:0007669"/>
    <property type="project" value="UniProtKB-SubCell"/>
</dbReference>
<proteinExistence type="inferred from homology"/>
<keyword evidence="11" id="KW-1185">Reference proteome</keyword>
<evidence type="ECO:0000256" key="2">
    <source>
        <dbReference type="ARBA" id="ARBA00004308"/>
    </source>
</evidence>
<feature type="transmembrane region" description="Helical" evidence="9">
    <location>
        <begin position="6"/>
        <end position="24"/>
    </location>
</feature>
<evidence type="ECO:0000256" key="7">
    <source>
        <dbReference type="ARBA" id="ARBA00025100"/>
    </source>
</evidence>
<evidence type="ECO:0000256" key="4">
    <source>
        <dbReference type="ARBA" id="ARBA00022692"/>
    </source>
</evidence>
<dbReference type="EMBL" id="CAJJDM010000179">
    <property type="protein sequence ID" value="CAD8116261.1"/>
    <property type="molecule type" value="Genomic_DNA"/>
</dbReference>
<dbReference type="Pfam" id="PF03547">
    <property type="entry name" value="Mem_trans"/>
    <property type="match status" value="1"/>
</dbReference>
<evidence type="ECO:0000256" key="8">
    <source>
        <dbReference type="ARBA" id="ARBA00025752"/>
    </source>
</evidence>
<accession>A0A8S1QMF8</accession>
<evidence type="ECO:0000313" key="11">
    <source>
        <dbReference type="Proteomes" id="UP000688137"/>
    </source>
</evidence>
<comment type="caution">
    <text evidence="10">The sequence shown here is derived from an EMBL/GenBank/DDBJ whole genome shotgun (WGS) entry which is preliminary data.</text>
</comment>
<dbReference type="Proteomes" id="UP000688137">
    <property type="component" value="Unassembled WGS sequence"/>
</dbReference>
<keyword evidence="6 9" id="KW-0472">Membrane</keyword>
<reference evidence="10" key="1">
    <citation type="submission" date="2021-01" db="EMBL/GenBank/DDBJ databases">
        <authorList>
            <consortium name="Genoscope - CEA"/>
            <person name="William W."/>
        </authorList>
    </citation>
    <scope>NUCLEOTIDE SEQUENCE</scope>
</reference>
<feature type="transmembrane region" description="Helical" evidence="9">
    <location>
        <begin position="235"/>
        <end position="259"/>
    </location>
</feature>
<name>A0A8S1QMF8_PARPR</name>
<feature type="transmembrane region" description="Helical" evidence="9">
    <location>
        <begin position="314"/>
        <end position="337"/>
    </location>
</feature>
<organism evidence="10 11">
    <name type="scientific">Paramecium primaurelia</name>
    <dbReference type="NCBI Taxonomy" id="5886"/>
    <lineage>
        <taxon>Eukaryota</taxon>
        <taxon>Sar</taxon>
        <taxon>Alveolata</taxon>
        <taxon>Ciliophora</taxon>
        <taxon>Intramacronucleata</taxon>
        <taxon>Oligohymenophorea</taxon>
        <taxon>Peniculida</taxon>
        <taxon>Parameciidae</taxon>
        <taxon>Paramecium</taxon>
    </lineage>
</organism>
<feature type="transmembrane region" description="Helical" evidence="9">
    <location>
        <begin position="205"/>
        <end position="223"/>
    </location>
</feature>
<evidence type="ECO:0000256" key="5">
    <source>
        <dbReference type="ARBA" id="ARBA00022989"/>
    </source>
</evidence>
<feature type="transmembrane region" description="Helical" evidence="9">
    <location>
        <begin position="279"/>
        <end position="302"/>
    </location>
</feature>
<dbReference type="InterPro" id="IPR045033">
    <property type="entry name" value="PILS1/3/4/5/7"/>
</dbReference>
<comment type="function">
    <text evidence="7">Involved in cellular auxin homeostasis by regulating auxin metabolism. Regulates intracellular auxin accumulation at the endoplasmic reticulum and thus auxin availability for nuclear auxin signaling.</text>
</comment>
<comment type="subcellular location">
    <subcellularLocation>
        <location evidence="2">Endomembrane system</location>
    </subcellularLocation>
    <subcellularLocation>
        <location evidence="1">Membrane</location>
        <topology evidence="1">Multi-pass membrane protein</topology>
    </subcellularLocation>
</comment>
<evidence type="ECO:0000256" key="9">
    <source>
        <dbReference type="SAM" id="Phobius"/>
    </source>
</evidence>
<feature type="transmembrane region" description="Helical" evidence="9">
    <location>
        <begin position="343"/>
        <end position="371"/>
    </location>
</feature>
<dbReference type="PANTHER" id="PTHR31651">
    <property type="match status" value="1"/>
</dbReference>
<feature type="transmembrane region" description="Helical" evidence="9">
    <location>
        <begin position="62"/>
        <end position="85"/>
    </location>
</feature>
<sequence>MLKAVVPTTFGVFLISGFGAYLSHKQIINKQLTSQLSCLTENLFIPALIFTNFLKSLTLETIYMYIPCIIITLLCLIFGYITGILSNKYWIKEKSLKSVIILASANPHTTNLQLQLCYGLSGWFSLMTGKPEKQIEAILVTTVIIQTVVVTSIRWTIGRSILEQHENSQNDLEMTNLSIPQQNQLNLPLCIQQPSKNENDQQKKTFWNAPLCAALVSIIFICIPTVQNTLLQNQIIYNAIFVPLSTISRATSPIILLILGSSLYQIYFANQERTEKYSTILYIVFNRLLLMPIIGLLLVMFVHNQKIIDDQCQLFMLFLTFCTPPSINILLMAKQYLQSAEEIVAVILLNSYLLSIITLPLWMITYLMIFFK</sequence>
<keyword evidence="4 9" id="KW-0812">Transmembrane</keyword>
<dbReference type="GO" id="GO:0012505">
    <property type="term" value="C:endomembrane system"/>
    <property type="evidence" value="ECO:0007669"/>
    <property type="project" value="UniProtKB-SubCell"/>
</dbReference>
<evidence type="ECO:0000256" key="3">
    <source>
        <dbReference type="ARBA" id="ARBA00022448"/>
    </source>
</evidence>
<dbReference type="GO" id="GO:0055085">
    <property type="term" value="P:transmembrane transport"/>
    <property type="evidence" value="ECO:0007669"/>
    <property type="project" value="InterPro"/>
</dbReference>
<gene>
    <name evidence="10" type="ORF">PPRIM_AZ9-3.1.T1700045</name>
</gene>
<dbReference type="PANTHER" id="PTHR31651:SF33">
    <property type="entry name" value="PROTEIN PIN-LIKES 1"/>
    <property type="match status" value="1"/>
</dbReference>
<dbReference type="AlphaFoldDB" id="A0A8S1QMF8"/>
<feature type="transmembrane region" description="Helical" evidence="9">
    <location>
        <begin position="36"/>
        <end position="56"/>
    </location>
</feature>
<evidence type="ECO:0000313" key="10">
    <source>
        <dbReference type="EMBL" id="CAD8116261.1"/>
    </source>
</evidence>
<evidence type="ECO:0000256" key="6">
    <source>
        <dbReference type="ARBA" id="ARBA00023136"/>
    </source>
</evidence>
<protein>
    <recommendedName>
        <fullName evidence="12">Auxin efflux carrier</fullName>
    </recommendedName>
</protein>
<dbReference type="OMA" id="LMLQFTV"/>
<keyword evidence="5 9" id="KW-1133">Transmembrane helix</keyword>